<evidence type="ECO:0000313" key="13">
    <source>
        <dbReference type="Proteomes" id="UP000241394"/>
    </source>
</evidence>
<feature type="transmembrane region" description="Helical" evidence="10">
    <location>
        <begin position="138"/>
        <end position="159"/>
    </location>
</feature>
<evidence type="ECO:0000256" key="8">
    <source>
        <dbReference type="ARBA" id="ARBA00023303"/>
    </source>
</evidence>
<dbReference type="Pfam" id="PF13515">
    <property type="entry name" value="FUSC_2"/>
    <property type="match status" value="1"/>
</dbReference>
<reference evidence="13" key="2">
    <citation type="journal article" date="2018" name="BMC Genomics">
        <title>A manually annotated Actinidia chinensis var. chinensis (kiwifruit) genome highlights the challenges associated with draft genomes and gene prediction in plants.</title>
        <authorList>
            <person name="Pilkington S.M."/>
            <person name="Crowhurst R."/>
            <person name="Hilario E."/>
            <person name="Nardozza S."/>
            <person name="Fraser L."/>
            <person name="Peng Y."/>
            <person name="Gunaseelan K."/>
            <person name="Simpson R."/>
            <person name="Tahir J."/>
            <person name="Deroles S.C."/>
            <person name="Templeton K."/>
            <person name="Luo Z."/>
            <person name="Davy M."/>
            <person name="Cheng C."/>
            <person name="McNeilage M."/>
            <person name="Scaglione D."/>
            <person name="Liu Y."/>
            <person name="Zhang Q."/>
            <person name="Datson P."/>
            <person name="De Silva N."/>
            <person name="Gardiner S.E."/>
            <person name="Bassett H."/>
            <person name="Chagne D."/>
            <person name="McCallum J."/>
            <person name="Dzierzon H."/>
            <person name="Deng C."/>
            <person name="Wang Y.Y."/>
            <person name="Barron L."/>
            <person name="Manako K."/>
            <person name="Bowen J."/>
            <person name="Foster T.M."/>
            <person name="Erridge Z.A."/>
            <person name="Tiffin H."/>
            <person name="Waite C.N."/>
            <person name="Davies K.M."/>
            <person name="Grierson E.P."/>
            <person name="Laing W.A."/>
            <person name="Kirk R."/>
            <person name="Chen X."/>
            <person name="Wood M."/>
            <person name="Montefiori M."/>
            <person name="Brummell D.A."/>
            <person name="Schwinn K.E."/>
            <person name="Catanach A."/>
            <person name="Fullerton C."/>
            <person name="Li D."/>
            <person name="Meiyalaghan S."/>
            <person name="Nieuwenhuizen N."/>
            <person name="Read N."/>
            <person name="Prakash R."/>
            <person name="Hunter D."/>
            <person name="Zhang H."/>
            <person name="McKenzie M."/>
            <person name="Knabel M."/>
            <person name="Harris A."/>
            <person name="Allan A.C."/>
            <person name="Gleave A."/>
            <person name="Chen A."/>
            <person name="Janssen B.J."/>
            <person name="Plunkett B."/>
            <person name="Ampomah-Dwamena C."/>
            <person name="Voogd C."/>
            <person name="Leif D."/>
            <person name="Lafferty D."/>
            <person name="Souleyre E.J.F."/>
            <person name="Varkonyi-Gasic E."/>
            <person name="Gambi F."/>
            <person name="Hanley J."/>
            <person name="Yao J.L."/>
            <person name="Cheung J."/>
            <person name="David K.M."/>
            <person name="Warren B."/>
            <person name="Marsh K."/>
            <person name="Snowden K.C."/>
            <person name="Lin-Wang K."/>
            <person name="Brian L."/>
            <person name="Martinez-Sanchez M."/>
            <person name="Wang M."/>
            <person name="Ileperuma N."/>
            <person name="Macnee N."/>
            <person name="Campin R."/>
            <person name="McAtee P."/>
            <person name="Drummond R.S.M."/>
            <person name="Espley R.V."/>
            <person name="Ireland H.S."/>
            <person name="Wu R."/>
            <person name="Atkinson R.G."/>
            <person name="Karunairetnam S."/>
            <person name="Bulley S."/>
            <person name="Chunkath S."/>
            <person name="Hanley Z."/>
            <person name="Storey R."/>
            <person name="Thrimawithana A.H."/>
            <person name="Thomson S."/>
            <person name="David C."/>
            <person name="Testolin R."/>
            <person name="Huang H."/>
            <person name="Hellens R.P."/>
            <person name="Schaffer R.J."/>
        </authorList>
    </citation>
    <scope>NUCLEOTIDE SEQUENCE [LARGE SCALE GENOMIC DNA]</scope>
    <source>
        <strain evidence="13">cv. Red5</strain>
    </source>
</reference>
<dbReference type="STRING" id="1590841.A0A2R6Q8J0"/>
<organism evidence="12 13">
    <name type="scientific">Actinidia chinensis var. chinensis</name>
    <name type="common">Chinese soft-hair kiwi</name>
    <dbReference type="NCBI Taxonomy" id="1590841"/>
    <lineage>
        <taxon>Eukaryota</taxon>
        <taxon>Viridiplantae</taxon>
        <taxon>Streptophyta</taxon>
        <taxon>Embryophyta</taxon>
        <taxon>Tracheophyta</taxon>
        <taxon>Spermatophyta</taxon>
        <taxon>Magnoliopsida</taxon>
        <taxon>eudicotyledons</taxon>
        <taxon>Gunneridae</taxon>
        <taxon>Pentapetalae</taxon>
        <taxon>asterids</taxon>
        <taxon>Ericales</taxon>
        <taxon>Actinidiaceae</taxon>
        <taxon>Actinidia</taxon>
    </lineage>
</organism>
<dbReference type="InterPro" id="IPR049453">
    <property type="entry name" value="Memb_transporter_dom"/>
</dbReference>
<feature type="transmembrane region" description="Helical" evidence="10">
    <location>
        <begin position="255"/>
        <end position="273"/>
    </location>
</feature>
<keyword evidence="8" id="KW-0407">Ion channel</keyword>
<keyword evidence="13" id="KW-1185">Reference proteome</keyword>
<accession>A0A2R6Q8J0</accession>
<evidence type="ECO:0000256" key="1">
    <source>
        <dbReference type="ARBA" id="ARBA00004141"/>
    </source>
</evidence>
<protein>
    <submittedName>
        <fullName evidence="12">Aluminum-activated malate transporter like</fullName>
    </submittedName>
</protein>
<dbReference type="EMBL" id="NKQK01000018">
    <property type="protein sequence ID" value="PSS04220.1"/>
    <property type="molecule type" value="Genomic_DNA"/>
</dbReference>
<evidence type="ECO:0000256" key="9">
    <source>
        <dbReference type="SAM" id="MobiDB-lite"/>
    </source>
</evidence>
<dbReference type="GO" id="GO:0016020">
    <property type="term" value="C:membrane"/>
    <property type="evidence" value="ECO:0007669"/>
    <property type="project" value="UniProtKB-SubCell"/>
</dbReference>
<feature type="transmembrane region" description="Helical" evidence="10">
    <location>
        <begin position="195"/>
        <end position="217"/>
    </location>
</feature>
<dbReference type="Proteomes" id="UP000241394">
    <property type="component" value="Chromosome LG18"/>
</dbReference>
<comment type="subcellular location">
    <subcellularLocation>
        <location evidence="1">Membrane</location>
        <topology evidence="1">Multi-pass membrane protein</topology>
    </subcellularLocation>
</comment>
<keyword evidence="7 10" id="KW-0472">Membrane</keyword>
<reference evidence="12 13" key="1">
    <citation type="submission" date="2017-07" db="EMBL/GenBank/DDBJ databases">
        <title>An improved, manually edited Actinidia chinensis var. chinensis (kiwifruit) genome highlights the challenges associated with draft genomes and gene prediction in plants.</title>
        <authorList>
            <person name="Pilkington S."/>
            <person name="Crowhurst R."/>
            <person name="Hilario E."/>
            <person name="Nardozza S."/>
            <person name="Fraser L."/>
            <person name="Peng Y."/>
            <person name="Gunaseelan K."/>
            <person name="Simpson R."/>
            <person name="Tahir J."/>
            <person name="Deroles S."/>
            <person name="Templeton K."/>
            <person name="Luo Z."/>
            <person name="Davy M."/>
            <person name="Cheng C."/>
            <person name="Mcneilage M."/>
            <person name="Scaglione D."/>
            <person name="Liu Y."/>
            <person name="Zhang Q."/>
            <person name="Datson P."/>
            <person name="De Silva N."/>
            <person name="Gardiner S."/>
            <person name="Bassett H."/>
            <person name="Chagne D."/>
            <person name="Mccallum J."/>
            <person name="Dzierzon H."/>
            <person name="Deng C."/>
            <person name="Wang Y.-Y."/>
            <person name="Barron N."/>
            <person name="Manako K."/>
            <person name="Bowen J."/>
            <person name="Foster T."/>
            <person name="Erridge Z."/>
            <person name="Tiffin H."/>
            <person name="Waite C."/>
            <person name="Davies K."/>
            <person name="Grierson E."/>
            <person name="Laing W."/>
            <person name="Kirk R."/>
            <person name="Chen X."/>
            <person name="Wood M."/>
            <person name="Montefiori M."/>
            <person name="Brummell D."/>
            <person name="Schwinn K."/>
            <person name="Catanach A."/>
            <person name="Fullerton C."/>
            <person name="Li D."/>
            <person name="Meiyalaghan S."/>
            <person name="Nieuwenhuizen N."/>
            <person name="Read N."/>
            <person name="Prakash R."/>
            <person name="Hunter D."/>
            <person name="Zhang H."/>
            <person name="Mckenzie M."/>
            <person name="Knabel M."/>
            <person name="Harris A."/>
            <person name="Allan A."/>
            <person name="Chen A."/>
            <person name="Janssen B."/>
            <person name="Plunkett B."/>
            <person name="Dwamena C."/>
            <person name="Voogd C."/>
            <person name="Leif D."/>
            <person name="Lafferty D."/>
            <person name="Souleyre E."/>
            <person name="Varkonyi-Gasic E."/>
            <person name="Gambi F."/>
            <person name="Hanley J."/>
            <person name="Yao J.-L."/>
            <person name="Cheung J."/>
            <person name="David K."/>
            <person name="Warren B."/>
            <person name="Marsh K."/>
            <person name="Snowden K."/>
            <person name="Lin-Wang K."/>
            <person name="Brian L."/>
            <person name="Martinez-Sanchez M."/>
            <person name="Wang M."/>
            <person name="Ileperuma N."/>
            <person name="Macnee N."/>
            <person name="Campin R."/>
            <person name="Mcatee P."/>
            <person name="Drummond R."/>
            <person name="Espley R."/>
            <person name="Ireland H."/>
            <person name="Wu R."/>
            <person name="Atkinson R."/>
            <person name="Karunairetnam S."/>
            <person name="Bulley S."/>
            <person name="Chunkath S."/>
            <person name="Hanley Z."/>
            <person name="Storey R."/>
            <person name="Thrimawithana A."/>
            <person name="Thomson S."/>
            <person name="David C."/>
            <person name="Testolin R."/>
        </authorList>
    </citation>
    <scope>NUCLEOTIDE SEQUENCE [LARGE SCALE GENOMIC DNA]</scope>
    <source>
        <strain evidence="13">cv. Red5</strain>
        <tissue evidence="12">Young leaf</tissue>
    </source>
</reference>
<dbReference type="AlphaFoldDB" id="A0A2R6Q8J0"/>
<evidence type="ECO:0000256" key="2">
    <source>
        <dbReference type="ARBA" id="ARBA00007079"/>
    </source>
</evidence>
<evidence type="ECO:0000256" key="4">
    <source>
        <dbReference type="ARBA" id="ARBA00022692"/>
    </source>
</evidence>
<dbReference type="OrthoDB" id="68611at2759"/>
<dbReference type="GO" id="GO:0015743">
    <property type="term" value="P:malate transport"/>
    <property type="evidence" value="ECO:0007669"/>
    <property type="project" value="InterPro"/>
</dbReference>
<feature type="transmembrane region" description="Helical" evidence="10">
    <location>
        <begin position="111"/>
        <end position="131"/>
    </location>
</feature>
<name>A0A2R6Q8J0_ACTCC</name>
<comment type="caution">
    <text evidence="12">The sequence shown here is derived from an EMBL/GenBank/DDBJ whole genome shotgun (WGS) entry which is preliminary data.</text>
</comment>
<feature type="transmembrane region" description="Helical" evidence="10">
    <location>
        <begin position="285"/>
        <end position="307"/>
    </location>
</feature>
<evidence type="ECO:0000313" key="12">
    <source>
        <dbReference type="EMBL" id="PSS04220.1"/>
    </source>
</evidence>
<dbReference type="OMA" id="CKEDTGR"/>
<dbReference type="InParanoid" id="A0A2R6Q8J0"/>
<feature type="transmembrane region" description="Helical" evidence="10">
    <location>
        <begin position="165"/>
        <end position="183"/>
    </location>
</feature>
<dbReference type="InterPro" id="IPR020966">
    <property type="entry name" value="ALMT"/>
</dbReference>
<dbReference type="Pfam" id="PF11744">
    <property type="entry name" value="ALMT"/>
    <property type="match status" value="1"/>
</dbReference>
<dbReference type="Gramene" id="PSS04220">
    <property type="protein sequence ID" value="PSS04220"/>
    <property type="gene ID" value="CEY00_Acc20062"/>
</dbReference>
<dbReference type="PANTHER" id="PTHR31086">
    <property type="entry name" value="ALUMINUM-ACTIVATED MALATE TRANSPORTER 10"/>
    <property type="match status" value="1"/>
</dbReference>
<proteinExistence type="inferred from homology"/>
<feature type="region of interest" description="Disordered" evidence="9">
    <location>
        <begin position="527"/>
        <end position="562"/>
    </location>
</feature>
<feature type="domain" description="Integral membrane bound transporter" evidence="11">
    <location>
        <begin position="83"/>
        <end position="208"/>
    </location>
</feature>
<evidence type="ECO:0000256" key="3">
    <source>
        <dbReference type="ARBA" id="ARBA00022448"/>
    </source>
</evidence>
<evidence type="ECO:0000259" key="11">
    <source>
        <dbReference type="Pfam" id="PF13515"/>
    </source>
</evidence>
<evidence type="ECO:0000256" key="5">
    <source>
        <dbReference type="ARBA" id="ARBA00022989"/>
    </source>
</evidence>
<keyword evidence="3" id="KW-0813">Transport</keyword>
<feature type="transmembrane region" description="Helical" evidence="10">
    <location>
        <begin position="85"/>
        <end position="105"/>
    </location>
</feature>
<dbReference type="GO" id="GO:0034220">
    <property type="term" value="P:monoatomic ion transmembrane transport"/>
    <property type="evidence" value="ECO:0007669"/>
    <property type="project" value="UniProtKB-KW"/>
</dbReference>
<feature type="transmembrane region" description="Helical" evidence="10">
    <location>
        <begin position="55"/>
        <end position="73"/>
    </location>
</feature>
<evidence type="ECO:0000256" key="6">
    <source>
        <dbReference type="ARBA" id="ARBA00023065"/>
    </source>
</evidence>
<feature type="compositionally biased region" description="Polar residues" evidence="9">
    <location>
        <begin position="527"/>
        <end position="536"/>
    </location>
</feature>
<sequence length="628" mass="70160">MNGKKGSFEINIPSIPKSKMPGNGKKSGGDDKGLFSCKVWIWNVWEFCKEDSNRVVFSLKVGLAVLLVSLLILCQAPYKVFGTNIIWSILTVAIMFEYTVGATFNRGFNRALGSLLAGILAIGVAQLALGTGRVAEPFIIGISIFLIGTATSFMKLWPSLVPYEYGFRVILFTYCLIIVSGYRMGNPIKTSMDRLYSIAIGGIVAVLVNVLILPIWAGEQLHKELVASFNAVADSLEGTATSFMKLWPSLVPYEYGFRVILFTYCLIIVSGYRMGNPIKTSMDRLYSIAIGGIVAVLVNVLILPIWAGEQLHKELVASFNAVADSLEECVRKYLEDDGLDHPEFSKTVMDEFPDEPAYRKCRSTLNSSAKLESLANSAKWEPPHGRFRHFFYPWSEYVKVGAVLRYCAYEVMALHGVLHSEIQAPYNLRITFQKEIQDATTQAAELVRSLGKDVSNMKRTLKTSLLKGVHSSTERLQRAIDMHSYLLTSNYEPPDSSKPLPKLSHALSSTLYDLSNQLAELDKTDLDQTPNLTNQNPHPPQTESFHEMMRKQSRRQHSWPSREVDAFEEEGGFGPDITIPRMKALESTAALSLATFTSLLIEFVARLDHLVEAVDELSRMAKFEYDVL</sequence>
<comment type="similarity">
    <text evidence="2">Belongs to the aromatic acid exporter (TC 2.A.85) family.</text>
</comment>
<keyword evidence="4 10" id="KW-0812">Transmembrane</keyword>
<gene>
    <name evidence="12" type="ORF">CEY00_Acc20062</name>
</gene>
<keyword evidence="6" id="KW-0406">Ion transport</keyword>
<evidence type="ECO:0000256" key="10">
    <source>
        <dbReference type="SAM" id="Phobius"/>
    </source>
</evidence>
<evidence type="ECO:0000256" key="7">
    <source>
        <dbReference type="ARBA" id="ARBA00023136"/>
    </source>
</evidence>
<keyword evidence="5 10" id="KW-1133">Transmembrane helix</keyword>